<feature type="transmembrane region" description="Helical" evidence="1">
    <location>
        <begin position="120"/>
        <end position="139"/>
    </location>
</feature>
<organism evidence="2 3">
    <name type="scientific">Saccharophagus degradans (strain 2-40 / ATCC 43961 / DSM 17024)</name>
    <dbReference type="NCBI Taxonomy" id="203122"/>
    <lineage>
        <taxon>Bacteria</taxon>
        <taxon>Pseudomonadati</taxon>
        <taxon>Pseudomonadota</taxon>
        <taxon>Gammaproteobacteria</taxon>
        <taxon>Cellvibrionales</taxon>
        <taxon>Cellvibrionaceae</taxon>
        <taxon>Saccharophagus</taxon>
    </lineage>
</organism>
<keyword evidence="1" id="KW-0472">Membrane</keyword>
<feature type="transmembrane region" description="Helical" evidence="1">
    <location>
        <begin position="294"/>
        <end position="314"/>
    </location>
</feature>
<feature type="transmembrane region" description="Helical" evidence="1">
    <location>
        <begin position="321"/>
        <end position="339"/>
    </location>
</feature>
<keyword evidence="1" id="KW-0812">Transmembrane</keyword>
<feature type="transmembrane region" description="Helical" evidence="1">
    <location>
        <begin position="220"/>
        <end position="239"/>
    </location>
</feature>
<protein>
    <submittedName>
        <fullName evidence="2">Uncharacterized protein</fullName>
    </submittedName>
</protein>
<keyword evidence="3" id="KW-1185">Reference proteome</keyword>
<keyword evidence="1" id="KW-1133">Transmembrane helix</keyword>
<gene>
    <name evidence="2" type="ordered locus">Sde_0873</name>
</gene>
<dbReference type="AlphaFoldDB" id="Q21ME4"/>
<evidence type="ECO:0000256" key="1">
    <source>
        <dbReference type="SAM" id="Phobius"/>
    </source>
</evidence>
<dbReference type="STRING" id="203122.Sde_0873"/>
<evidence type="ECO:0000313" key="3">
    <source>
        <dbReference type="Proteomes" id="UP000001947"/>
    </source>
</evidence>
<feature type="transmembrane region" description="Helical" evidence="1">
    <location>
        <begin position="173"/>
        <end position="190"/>
    </location>
</feature>
<evidence type="ECO:0000313" key="2">
    <source>
        <dbReference type="EMBL" id="ABD80135.1"/>
    </source>
</evidence>
<feature type="transmembrane region" description="Helical" evidence="1">
    <location>
        <begin position="90"/>
        <end position="108"/>
    </location>
</feature>
<accession>Q21ME4</accession>
<dbReference type="GeneID" id="98612555"/>
<name>Q21ME4_SACD2</name>
<feature type="transmembrane region" description="Helical" evidence="1">
    <location>
        <begin position="7"/>
        <end position="24"/>
    </location>
</feature>
<reference evidence="2 3" key="1">
    <citation type="journal article" date="2008" name="PLoS Genet.">
        <title>Complete genome sequence of the complex carbohydrate-degrading marine bacterium, Saccharophagus degradans strain 2-40 T.</title>
        <authorList>
            <person name="Weiner R.M."/>
            <person name="Taylor L.E.II."/>
            <person name="Henrissat B."/>
            <person name="Hauser L."/>
            <person name="Land M."/>
            <person name="Coutinho P.M."/>
            <person name="Rancurel C."/>
            <person name="Saunders E.H."/>
            <person name="Longmire A.G."/>
            <person name="Zhang H."/>
            <person name="Bayer E.A."/>
            <person name="Gilbert H.J."/>
            <person name="Larimer F."/>
            <person name="Zhulin I.B."/>
            <person name="Ekborg N.A."/>
            <person name="Lamed R."/>
            <person name="Richardson P.M."/>
            <person name="Borovok I."/>
            <person name="Hutcheson S."/>
        </authorList>
    </citation>
    <scope>NUCLEOTIDE SEQUENCE [LARGE SCALE GENOMIC DNA]</scope>
    <source>
        <strain evidence="3">2-40 / ATCC 43961 / DSM 17024</strain>
    </source>
</reference>
<feature type="transmembrane region" description="Helical" evidence="1">
    <location>
        <begin position="376"/>
        <end position="394"/>
    </location>
</feature>
<dbReference type="OrthoDB" id="8566379at2"/>
<sequence length="580" mass="64453">MQKIASITTLIVTILVTAIIYIPGTSSPLQLDSLKLYQLERIYNKSGLDISLQDIKFGNNLGRYVSQASFYLNIHASSKLDSANIKRTNLAIHLACGVLIFLFSLNISGATNYSPHKYTIAAITSSLWLLAPMNISSVLYAVQRMTQLATLFSLASLILYLQSRKYFQSKAASHKGIMCALLSIAAFLLAIQSKEIGVLTITYLILIELLIFRVRPSSKFIFLGLAACIIAAGALLQFAQLPDYSEKPFTLAERLLTQTVIVSEYVQNLILPTSIEIGIYQDNHTISKSLTDPISTLLCTIAIALITTACLFFSRFKSTSLPVFGVLFFFAGHLLESTILPIELYFEHRNYAPSIGVYLTLSLLTLGCGLKYGIKIPALILSVYIAAFITIDILRVSNWNSPQRALELSAYREPPSGRALSNLVQLHLNKGDVSRARKTLNYLIESVPERRFSALLQSMYISCLTGIPPQEQIYNQLTNAVSVYSKIEASHAINNVIHAIEKTNCTSIDLNKLSDSLLKHSERTRLPASSSWYIDYYIAKIYSLQSTRKAIDYLYQLGLSGNDKALLYAEELASDQQQNQ</sequence>
<dbReference type="EMBL" id="CP000282">
    <property type="protein sequence ID" value="ABD80135.1"/>
    <property type="molecule type" value="Genomic_DNA"/>
</dbReference>
<dbReference type="Proteomes" id="UP000001947">
    <property type="component" value="Chromosome"/>
</dbReference>
<dbReference type="HOGENOM" id="CLU_011615_3_0_6"/>
<feature type="transmembrane region" description="Helical" evidence="1">
    <location>
        <begin position="351"/>
        <end position="369"/>
    </location>
</feature>
<feature type="transmembrane region" description="Helical" evidence="1">
    <location>
        <begin position="196"/>
        <end position="213"/>
    </location>
</feature>
<proteinExistence type="predicted"/>
<dbReference type="KEGG" id="sde:Sde_0873"/>
<dbReference type="RefSeq" id="WP_011467356.1">
    <property type="nucleotide sequence ID" value="NC_007912.1"/>
</dbReference>
<dbReference type="eggNOG" id="COG0457">
    <property type="taxonomic scope" value="Bacteria"/>
</dbReference>